<dbReference type="EMBL" id="AYYR01000009">
    <property type="protein sequence ID" value="KRM77555.1"/>
    <property type="molecule type" value="Genomic_DNA"/>
</dbReference>
<dbReference type="Proteomes" id="UP000051845">
    <property type="component" value="Unassembled WGS sequence"/>
</dbReference>
<evidence type="ECO:0000256" key="2">
    <source>
        <dbReference type="ARBA" id="ARBA00010876"/>
    </source>
</evidence>
<reference evidence="6 7" key="1">
    <citation type="journal article" date="2015" name="Genome Announc.">
        <title>Expanding the biotechnology potential of lactobacilli through comparative genomics of 213 strains and associated genera.</title>
        <authorList>
            <person name="Sun Z."/>
            <person name="Harris H.M."/>
            <person name="McCann A."/>
            <person name="Guo C."/>
            <person name="Argimon S."/>
            <person name="Zhang W."/>
            <person name="Yang X."/>
            <person name="Jeffery I.B."/>
            <person name="Cooney J.C."/>
            <person name="Kagawa T.F."/>
            <person name="Liu W."/>
            <person name="Song Y."/>
            <person name="Salvetti E."/>
            <person name="Wrobel A."/>
            <person name="Rasinkangas P."/>
            <person name="Parkhill J."/>
            <person name="Rea M.C."/>
            <person name="O'Sullivan O."/>
            <person name="Ritari J."/>
            <person name="Douillard F.P."/>
            <person name="Paul Ross R."/>
            <person name="Yang R."/>
            <person name="Briner A.E."/>
            <person name="Felis G.E."/>
            <person name="de Vos W.M."/>
            <person name="Barrangou R."/>
            <person name="Klaenhammer T.R."/>
            <person name="Caufield P.W."/>
            <person name="Cui Y."/>
            <person name="Zhang H."/>
            <person name="O'Toole P.W."/>
        </authorList>
    </citation>
    <scope>NUCLEOTIDE SEQUENCE [LARGE SCALE GENOMIC DNA]</scope>
    <source>
        <strain evidence="6 7">DSM 20515</strain>
    </source>
</reference>
<dbReference type="AlphaFoldDB" id="A0A0R2BQE4"/>
<dbReference type="InterPro" id="IPR050188">
    <property type="entry name" value="RluA_PseudoU_synthase"/>
</dbReference>
<dbReference type="InterPro" id="IPR020103">
    <property type="entry name" value="PsdUridine_synth_cat_dom_sf"/>
</dbReference>
<protein>
    <recommendedName>
        <fullName evidence="3">RNA pseudouridylate synthase</fullName>
    </recommendedName>
    <alternativeName>
        <fullName evidence="4">RNA-uridine isomerase</fullName>
    </alternativeName>
</protein>
<dbReference type="Pfam" id="PF00849">
    <property type="entry name" value="PseudoU_synth_2"/>
    <property type="match status" value="1"/>
</dbReference>
<dbReference type="PROSITE" id="PS01129">
    <property type="entry name" value="PSI_RLU"/>
    <property type="match status" value="1"/>
</dbReference>
<dbReference type="GO" id="GO:0140098">
    <property type="term" value="F:catalytic activity, acting on RNA"/>
    <property type="evidence" value="ECO:0007669"/>
    <property type="project" value="UniProtKB-ARBA"/>
</dbReference>
<evidence type="ECO:0000259" key="5">
    <source>
        <dbReference type="Pfam" id="PF00849"/>
    </source>
</evidence>
<name>A0A0R2BQE4_SECCO</name>
<dbReference type="InterPro" id="IPR006224">
    <property type="entry name" value="PsdUridine_synth_RluA-like_CS"/>
</dbReference>
<gene>
    <name evidence="6" type="ORF">FC82_GL002910</name>
</gene>
<evidence type="ECO:0000256" key="1">
    <source>
        <dbReference type="ARBA" id="ARBA00000073"/>
    </source>
</evidence>
<comment type="caution">
    <text evidence="6">The sequence shown here is derived from an EMBL/GenBank/DDBJ whole genome shotgun (WGS) entry which is preliminary data.</text>
</comment>
<dbReference type="PANTHER" id="PTHR21600">
    <property type="entry name" value="MITOCHONDRIAL RNA PSEUDOURIDINE SYNTHASE"/>
    <property type="match status" value="1"/>
</dbReference>
<dbReference type="SUPFAM" id="SSF55120">
    <property type="entry name" value="Pseudouridine synthase"/>
    <property type="match status" value="1"/>
</dbReference>
<proteinExistence type="inferred from homology"/>
<dbReference type="GO" id="GO:0009982">
    <property type="term" value="F:pseudouridine synthase activity"/>
    <property type="evidence" value="ECO:0007669"/>
    <property type="project" value="InterPro"/>
</dbReference>
<comment type="catalytic activity">
    <reaction evidence="1">
        <text>a uridine in RNA = a pseudouridine in RNA</text>
        <dbReference type="Rhea" id="RHEA:48348"/>
        <dbReference type="Rhea" id="RHEA-COMP:12068"/>
        <dbReference type="Rhea" id="RHEA-COMP:12069"/>
        <dbReference type="ChEBI" id="CHEBI:65314"/>
        <dbReference type="ChEBI" id="CHEBI:65315"/>
    </reaction>
</comment>
<accession>A0A0R2BQE4</accession>
<dbReference type="PATRIC" id="fig|1423733.4.peg.3036"/>
<dbReference type="CDD" id="cd02869">
    <property type="entry name" value="PseudoU_synth_RluA_like"/>
    <property type="match status" value="1"/>
</dbReference>
<dbReference type="PANTHER" id="PTHR21600:SF87">
    <property type="entry name" value="RNA PSEUDOURIDYLATE SYNTHASE DOMAIN-CONTAINING PROTEIN 1"/>
    <property type="match status" value="1"/>
</dbReference>
<feature type="domain" description="Pseudouridine synthase RsuA/RluA-like" evidence="5">
    <location>
        <begin position="93"/>
        <end position="242"/>
    </location>
</feature>
<dbReference type="Gene3D" id="3.30.2350.10">
    <property type="entry name" value="Pseudouridine synthase"/>
    <property type="match status" value="1"/>
</dbReference>
<dbReference type="GO" id="GO:0000455">
    <property type="term" value="P:enzyme-directed rRNA pseudouridine synthesis"/>
    <property type="evidence" value="ECO:0007669"/>
    <property type="project" value="TreeGrafter"/>
</dbReference>
<dbReference type="RefSeq" id="WP_054759198.1">
    <property type="nucleotide sequence ID" value="NZ_AYYR01000009.1"/>
</dbReference>
<evidence type="ECO:0000256" key="4">
    <source>
        <dbReference type="ARBA" id="ARBA00033164"/>
    </source>
</evidence>
<evidence type="ECO:0000313" key="7">
    <source>
        <dbReference type="Proteomes" id="UP000051845"/>
    </source>
</evidence>
<dbReference type="GO" id="GO:0003723">
    <property type="term" value="F:RNA binding"/>
    <property type="evidence" value="ECO:0007669"/>
    <property type="project" value="InterPro"/>
</dbReference>
<organism evidence="6 7">
    <name type="scientific">Secundilactobacillus collinoides DSM 20515 = JCM 1123</name>
    <dbReference type="NCBI Taxonomy" id="1423733"/>
    <lineage>
        <taxon>Bacteria</taxon>
        <taxon>Bacillati</taxon>
        <taxon>Bacillota</taxon>
        <taxon>Bacilli</taxon>
        <taxon>Lactobacillales</taxon>
        <taxon>Lactobacillaceae</taxon>
        <taxon>Secundilactobacillus</taxon>
    </lineage>
</organism>
<evidence type="ECO:0000256" key="3">
    <source>
        <dbReference type="ARBA" id="ARBA00031870"/>
    </source>
</evidence>
<sequence length="301" mass="34064">MQWQHSATLPDNFITKPLRQLLMQDWLMPKHLVYSLKLGQRVLVNGAYLPVNFEVRAGDHILLTFLPTDFQTPFQNIAPDSAATVAAVYEDTNMLVVNKTPGSKTHANQPGEVGATLNHVAAYLLPKAQQPYMIHRLDQETSGALIVAKDPAVVPILVRLIKEKRIKRTYLTWVHGRLQSEHGTISIPIGRDPEDKRKRQIGGIHPQPATTHYRVIRRIADATLVAVQLQTGRTHQIRVHFSGLGHPIIGDPLYADDDRRQRLLLHSWRVVLPVPYAFETVRVEAPVPETFIEFEKHSKKS</sequence>
<evidence type="ECO:0000313" key="6">
    <source>
        <dbReference type="EMBL" id="KRM77555.1"/>
    </source>
</evidence>
<dbReference type="InterPro" id="IPR006145">
    <property type="entry name" value="PsdUridine_synth_RsuA/RluA"/>
</dbReference>
<comment type="similarity">
    <text evidence="2">Belongs to the pseudouridine synthase RluA family.</text>
</comment>
<dbReference type="STRING" id="33960.TY91_01605"/>